<dbReference type="EMBL" id="VSSQ01047549">
    <property type="protein sequence ID" value="MPN01555.1"/>
    <property type="molecule type" value="Genomic_DNA"/>
</dbReference>
<accession>A0A645EHS2</accession>
<feature type="transmembrane region" description="Helical" evidence="1">
    <location>
        <begin position="62"/>
        <end position="81"/>
    </location>
</feature>
<keyword evidence="1" id="KW-0472">Membrane</keyword>
<proteinExistence type="predicted"/>
<comment type="caution">
    <text evidence="2">The sequence shown here is derived from an EMBL/GenBank/DDBJ whole genome shotgun (WGS) entry which is preliminary data.</text>
</comment>
<dbReference type="AlphaFoldDB" id="A0A645EHS2"/>
<protein>
    <submittedName>
        <fullName evidence="2">Uncharacterized protein</fullName>
    </submittedName>
</protein>
<sequence length="104" mass="10971">MVFGYNGFVILKKRGRRGAAQFLCIFWLFCGDFHLVLAGATPLAGAAAVLRQHRVLCAVRHWHHVAIAGVHAAVLGGRLLARAKTQPHTAGTGRCAGTAAAACL</sequence>
<name>A0A645EHS2_9ZZZZ</name>
<gene>
    <name evidence="2" type="ORF">SDC9_148764</name>
</gene>
<keyword evidence="1" id="KW-1133">Transmembrane helix</keyword>
<reference evidence="2" key="1">
    <citation type="submission" date="2019-08" db="EMBL/GenBank/DDBJ databases">
        <authorList>
            <person name="Kucharzyk K."/>
            <person name="Murdoch R.W."/>
            <person name="Higgins S."/>
            <person name="Loffler F."/>
        </authorList>
    </citation>
    <scope>NUCLEOTIDE SEQUENCE</scope>
</reference>
<evidence type="ECO:0000313" key="2">
    <source>
        <dbReference type="EMBL" id="MPN01555.1"/>
    </source>
</evidence>
<organism evidence="2">
    <name type="scientific">bioreactor metagenome</name>
    <dbReference type="NCBI Taxonomy" id="1076179"/>
    <lineage>
        <taxon>unclassified sequences</taxon>
        <taxon>metagenomes</taxon>
        <taxon>ecological metagenomes</taxon>
    </lineage>
</organism>
<evidence type="ECO:0000256" key="1">
    <source>
        <dbReference type="SAM" id="Phobius"/>
    </source>
</evidence>
<keyword evidence="1" id="KW-0812">Transmembrane</keyword>